<accession>A0A2X0I821</accession>
<dbReference type="AlphaFoldDB" id="A0A2X0I821"/>
<name>A0A2X0I821_9ACTN</name>
<dbReference type="PANTHER" id="PTHR30154:SF34">
    <property type="entry name" value="TRANSCRIPTIONAL REGULATOR AZLB"/>
    <property type="match status" value="1"/>
</dbReference>
<dbReference type="InterPro" id="IPR036390">
    <property type="entry name" value="WH_DNA-bd_sf"/>
</dbReference>
<evidence type="ECO:0000259" key="4">
    <source>
        <dbReference type="PROSITE" id="PS50956"/>
    </source>
</evidence>
<dbReference type="InterPro" id="IPR019888">
    <property type="entry name" value="Tscrpt_reg_AsnC-like"/>
</dbReference>
<dbReference type="EMBL" id="QKYN01000202">
    <property type="protein sequence ID" value="RAG80727.1"/>
    <property type="molecule type" value="Genomic_DNA"/>
</dbReference>
<dbReference type="Pfam" id="PF01037">
    <property type="entry name" value="AsnC_trans_reg"/>
    <property type="match status" value="1"/>
</dbReference>
<dbReference type="SMART" id="SM00344">
    <property type="entry name" value="HTH_ASNC"/>
    <property type="match status" value="2"/>
</dbReference>
<feature type="domain" description="HTH asnC-type" evidence="4">
    <location>
        <begin position="163"/>
        <end position="223"/>
    </location>
</feature>
<dbReference type="Gene3D" id="1.10.10.10">
    <property type="entry name" value="Winged helix-like DNA-binding domain superfamily/Winged helix DNA-binding domain"/>
    <property type="match status" value="2"/>
</dbReference>
<dbReference type="Proteomes" id="UP000248889">
    <property type="component" value="Unassembled WGS sequence"/>
</dbReference>
<dbReference type="PROSITE" id="PS00519">
    <property type="entry name" value="HTH_ASNC_1"/>
    <property type="match status" value="1"/>
</dbReference>
<feature type="domain" description="HTH asnC-type" evidence="4">
    <location>
        <begin position="2"/>
        <end position="62"/>
    </location>
</feature>
<keyword evidence="3" id="KW-0804">Transcription</keyword>
<dbReference type="OrthoDB" id="3526090at2"/>
<keyword evidence="6" id="KW-1185">Reference proteome</keyword>
<dbReference type="PANTHER" id="PTHR30154">
    <property type="entry name" value="LEUCINE-RESPONSIVE REGULATORY PROTEIN"/>
    <property type="match status" value="1"/>
</dbReference>
<dbReference type="InterPro" id="IPR000485">
    <property type="entry name" value="AsnC-type_HTH_dom"/>
</dbReference>
<dbReference type="GO" id="GO:0005829">
    <property type="term" value="C:cytosol"/>
    <property type="evidence" value="ECO:0007669"/>
    <property type="project" value="TreeGrafter"/>
</dbReference>
<reference evidence="5 6" key="1">
    <citation type="submission" date="2018-06" db="EMBL/GenBank/DDBJ databases">
        <title>Streptacidiphilus pinicola sp. nov., isolated from pine grove soil.</title>
        <authorList>
            <person name="Roh S.G."/>
            <person name="Park S."/>
            <person name="Kim M.-K."/>
            <person name="Yun B.-R."/>
            <person name="Park J."/>
            <person name="Kim M.J."/>
            <person name="Kim Y.S."/>
            <person name="Kim S.B."/>
        </authorList>
    </citation>
    <scope>NUCLEOTIDE SEQUENCE [LARGE SCALE GENOMIC DNA]</scope>
    <source>
        <strain evidence="5 6">MMS16-CNU450</strain>
    </source>
</reference>
<evidence type="ECO:0000256" key="2">
    <source>
        <dbReference type="ARBA" id="ARBA00023125"/>
    </source>
</evidence>
<dbReference type="SUPFAM" id="SSF46785">
    <property type="entry name" value="Winged helix' DNA-binding domain"/>
    <property type="match status" value="2"/>
</dbReference>
<dbReference type="InterPro" id="IPR019887">
    <property type="entry name" value="Tscrpt_reg_AsnC/Lrp_C"/>
</dbReference>
<dbReference type="InterPro" id="IPR011008">
    <property type="entry name" value="Dimeric_a/b-barrel"/>
</dbReference>
<organism evidence="5 6">
    <name type="scientific">Streptacidiphilus pinicola</name>
    <dbReference type="NCBI Taxonomy" id="2219663"/>
    <lineage>
        <taxon>Bacteria</taxon>
        <taxon>Bacillati</taxon>
        <taxon>Actinomycetota</taxon>
        <taxon>Actinomycetes</taxon>
        <taxon>Kitasatosporales</taxon>
        <taxon>Streptomycetaceae</taxon>
        <taxon>Streptacidiphilus</taxon>
    </lineage>
</organism>
<keyword evidence="2" id="KW-0238">DNA-binding</keyword>
<proteinExistence type="predicted"/>
<evidence type="ECO:0000256" key="3">
    <source>
        <dbReference type="ARBA" id="ARBA00023163"/>
    </source>
</evidence>
<evidence type="ECO:0000256" key="1">
    <source>
        <dbReference type="ARBA" id="ARBA00023015"/>
    </source>
</evidence>
<dbReference type="PRINTS" id="PR00033">
    <property type="entry name" value="HTHASNC"/>
</dbReference>
<dbReference type="GO" id="GO:0043565">
    <property type="term" value="F:sequence-specific DNA binding"/>
    <property type="evidence" value="ECO:0007669"/>
    <property type="project" value="InterPro"/>
</dbReference>
<dbReference type="GO" id="GO:0043200">
    <property type="term" value="P:response to amino acid"/>
    <property type="evidence" value="ECO:0007669"/>
    <property type="project" value="TreeGrafter"/>
</dbReference>
<evidence type="ECO:0000313" key="6">
    <source>
        <dbReference type="Proteomes" id="UP000248889"/>
    </source>
</evidence>
<dbReference type="InterPro" id="IPR036388">
    <property type="entry name" value="WH-like_DNA-bd_sf"/>
</dbReference>
<protein>
    <submittedName>
        <fullName evidence="5">Lrp/AsnC family transcriptional regulator</fullName>
    </submittedName>
</protein>
<dbReference type="Gene3D" id="3.30.70.920">
    <property type="match status" value="2"/>
</dbReference>
<evidence type="ECO:0000313" key="5">
    <source>
        <dbReference type="EMBL" id="RAG80727.1"/>
    </source>
</evidence>
<sequence>MLDATDAALVAALQRDGRASFQELANEVGISREAARARVTRLLDRREVRVVGIVAPEVVGLGALAHVSVEVAGDSAAAAKALARRDGVMFLSRAAGRRQLVADVRARDAAALDVELAAIRAVPQVRGIEVVRCVELVKEAYSSTSSTALTGSPPRADAARVEPDERDRALLALLQRDGRMSYTELAERVGLSQAATRSRVLRLIESGAVHVTGLVASAAQGVREAAGIGIGVDGAAGPVAAAAGAIEGVNFVMTGHGRFDLVCGVDAPDRARLLATLDRLRTLPGVVRSESWVHLEIVKEDYAHISPV</sequence>
<comment type="caution">
    <text evidence="5">The sequence shown here is derived from an EMBL/GenBank/DDBJ whole genome shotgun (WGS) entry which is preliminary data.</text>
</comment>
<keyword evidence="1" id="KW-0805">Transcription regulation</keyword>
<gene>
    <name evidence="5" type="ORF">DN069_36615</name>
</gene>
<dbReference type="PROSITE" id="PS50956">
    <property type="entry name" value="HTH_ASNC_2"/>
    <property type="match status" value="2"/>
</dbReference>
<dbReference type="RefSeq" id="WP_111507572.1">
    <property type="nucleotide sequence ID" value="NZ_QKYN01000202.1"/>
</dbReference>
<dbReference type="InterPro" id="IPR019885">
    <property type="entry name" value="Tscrpt_reg_HTH_AsnC-type_CS"/>
</dbReference>
<dbReference type="Pfam" id="PF13404">
    <property type="entry name" value="HTH_AsnC-type"/>
    <property type="match status" value="2"/>
</dbReference>
<dbReference type="SUPFAM" id="SSF54909">
    <property type="entry name" value="Dimeric alpha+beta barrel"/>
    <property type="match status" value="2"/>
</dbReference>